<dbReference type="EMBL" id="SEUJ01000072">
    <property type="protein sequence ID" value="KAA1154376.1"/>
    <property type="molecule type" value="Genomic_DNA"/>
</dbReference>
<dbReference type="Proteomes" id="UP000322915">
    <property type="component" value="Unassembled WGS sequence"/>
</dbReference>
<organism evidence="3 5">
    <name type="scientific">Pseudoalteromonas fuliginea</name>
    <dbReference type="NCBI Taxonomy" id="1872678"/>
    <lineage>
        <taxon>Bacteria</taxon>
        <taxon>Pseudomonadati</taxon>
        <taxon>Pseudomonadota</taxon>
        <taxon>Gammaproteobacteria</taxon>
        <taxon>Alteromonadales</taxon>
        <taxon>Pseudoalteromonadaceae</taxon>
        <taxon>Pseudoalteromonas</taxon>
    </lineage>
</organism>
<dbReference type="Pfam" id="PF00578">
    <property type="entry name" value="AhpC-TSA"/>
    <property type="match status" value="1"/>
</dbReference>
<dbReference type="SUPFAM" id="SSF52833">
    <property type="entry name" value="Thioredoxin-like"/>
    <property type="match status" value="1"/>
</dbReference>
<dbReference type="Proteomes" id="UP000324162">
    <property type="component" value="Unassembled WGS sequence"/>
</dbReference>
<dbReference type="InterPro" id="IPR000866">
    <property type="entry name" value="AhpC/TSA"/>
</dbReference>
<dbReference type="InterPro" id="IPR013766">
    <property type="entry name" value="Thioredoxin_domain"/>
</dbReference>
<dbReference type="InterPro" id="IPR036249">
    <property type="entry name" value="Thioredoxin-like_sf"/>
</dbReference>
<name>A0A833AGL0_9GAMM</name>
<dbReference type="PROSITE" id="PS51352">
    <property type="entry name" value="THIOREDOXIN_2"/>
    <property type="match status" value="1"/>
</dbReference>
<sequence length="175" mass="19923">MSNNTVKPASKLSELIVSNTEREQVDITQRVTDAPWKMIVVYRGQHCPMCTKQLNALAKMTQDFKDIGVEVVAVSGDSHDQLEAHFEKLDVNFPLYYNLTLEQMTELGLYISEPRSNTETDHPFAEPAIIVLNEQNQVQVLDKSNSPFSRPDMQQLLSGIQYTRENDYPIRGTFS</sequence>
<dbReference type="AlphaFoldDB" id="A0A833AGL0"/>
<gene>
    <name evidence="3" type="ORF">EU508_01050</name>
    <name evidence="2" type="ORF">EU509_12870</name>
</gene>
<evidence type="ECO:0000313" key="4">
    <source>
        <dbReference type="Proteomes" id="UP000322915"/>
    </source>
</evidence>
<comment type="caution">
    <text evidence="3">The sequence shown here is derived from an EMBL/GenBank/DDBJ whole genome shotgun (WGS) entry which is preliminary data.</text>
</comment>
<dbReference type="EMBL" id="SEUK01000033">
    <property type="protein sequence ID" value="KAA1164846.1"/>
    <property type="molecule type" value="Genomic_DNA"/>
</dbReference>
<dbReference type="RefSeq" id="WP_149606222.1">
    <property type="nucleotide sequence ID" value="NZ_SEUJ01000072.1"/>
</dbReference>
<dbReference type="Gene3D" id="3.40.30.10">
    <property type="entry name" value="Glutaredoxin"/>
    <property type="match status" value="1"/>
</dbReference>
<keyword evidence="4" id="KW-1185">Reference proteome</keyword>
<dbReference type="GO" id="GO:0016209">
    <property type="term" value="F:antioxidant activity"/>
    <property type="evidence" value="ECO:0007669"/>
    <property type="project" value="InterPro"/>
</dbReference>
<evidence type="ECO:0000313" key="5">
    <source>
        <dbReference type="Proteomes" id="UP000324162"/>
    </source>
</evidence>
<dbReference type="GO" id="GO:0016491">
    <property type="term" value="F:oxidoreductase activity"/>
    <property type="evidence" value="ECO:0007669"/>
    <property type="project" value="InterPro"/>
</dbReference>
<proteinExistence type="predicted"/>
<evidence type="ECO:0000259" key="1">
    <source>
        <dbReference type="PROSITE" id="PS51352"/>
    </source>
</evidence>
<evidence type="ECO:0000313" key="3">
    <source>
        <dbReference type="EMBL" id="KAA1164846.1"/>
    </source>
</evidence>
<feature type="domain" description="Thioredoxin" evidence="1">
    <location>
        <begin position="6"/>
        <end position="162"/>
    </location>
</feature>
<protein>
    <submittedName>
        <fullName evidence="3">Redoxin domain-containing protein</fullName>
    </submittedName>
</protein>
<evidence type="ECO:0000313" key="2">
    <source>
        <dbReference type="EMBL" id="KAA1154376.1"/>
    </source>
</evidence>
<reference evidence="4 5" key="1">
    <citation type="submission" date="2019-01" db="EMBL/GenBank/DDBJ databases">
        <title>Genome sequences of marine Pseudoalteromonas species.</title>
        <authorList>
            <person name="Boraston A.B."/>
            <person name="Hehemann J.-H."/>
            <person name="Vickers C.J."/>
            <person name="Salama-Alber O."/>
            <person name="Abe K."/>
            <person name="Hettle A.J."/>
        </authorList>
    </citation>
    <scope>NUCLEOTIDE SEQUENCE [LARGE SCALE GENOMIC DNA]</scope>
    <source>
        <strain evidence="3 5">PS42</strain>
        <strain evidence="2 4">PS47</strain>
    </source>
</reference>
<accession>A0A833AGL0</accession>